<dbReference type="OrthoDB" id="5292295at2"/>
<dbReference type="SMART" id="SM00507">
    <property type="entry name" value="HNHc"/>
    <property type="match status" value="1"/>
</dbReference>
<dbReference type="Proteomes" id="UP000001932">
    <property type="component" value="Chromosome"/>
</dbReference>
<accession>Q2NSF7</accession>
<evidence type="ECO:0000313" key="5">
    <source>
        <dbReference type="Proteomes" id="UP000245838"/>
    </source>
</evidence>
<dbReference type="KEGG" id="sgl:SG1643"/>
<reference evidence="2 4" key="1">
    <citation type="journal article" date="2006" name="Genome Res.">
        <title>Massive genome erosion and functional adaptations provide insights into the symbiotic lifestyle of Sodalis glossinidius in the tsetse host.</title>
        <authorList>
            <person name="Toh H."/>
            <person name="Weiss B.L."/>
            <person name="Perkin S.A.H."/>
            <person name="Yamashita A."/>
            <person name="Oshima K."/>
            <person name="Hattori M."/>
            <person name="Aksoy S."/>
        </authorList>
    </citation>
    <scope>NUCLEOTIDE SEQUENCE [LARGE SCALE GENOMIC DNA]</scope>
    <source>
        <strain evidence="2">Morsitans</strain>
        <strain evidence="4">morsitans</strain>
    </source>
</reference>
<evidence type="ECO:0000313" key="2">
    <source>
        <dbReference type="EMBL" id="BAE74918.1"/>
    </source>
</evidence>
<dbReference type="STRING" id="343509.SG1643"/>
<proteinExistence type="predicted"/>
<name>Q2NSF7_SODGM</name>
<protein>
    <submittedName>
        <fullName evidence="2">Hypothetical phage protein</fullName>
    </submittedName>
</protein>
<dbReference type="EMBL" id="LN854557">
    <property type="protein sequence ID" value="CRL45771.1"/>
    <property type="molecule type" value="Genomic_DNA"/>
</dbReference>
<keyword evidence="4" id="KW-1185">Reference proteome</keyword>
<organism evidence="2 4">
    <name type="scientific">Sodalis glossinidius (strain morsitans)</name>
    <dbReference type="NCBI Taxonomy" id="343509"/>
    <lineage>
        <taxon>Bacteria</taxon>
        <taxon>Pseudomonadati</taxon>
        <taxon>Pseudomonadota</taxon>
        <taxon>Gammaproteobacteria</taxon>
        <taxon>Enterobacterales</taxon>
        <taxon>Bruguierivoracaceae</taxon>
        <taxon>Sodalis</taxon>
    </lineage>
</organism>
<dbReference type="EMBL" id="AP008232">
    <property type="protein sequence ID" value="BAE74918.1"/>
    <property type="molecule type" value="Genomic_DNA"/>
</dbReference>
<gene>
    <name evidence="2" type="ordered locus">SG1643</name>
    <name evidence="3" type="ORF">SGGMMB4_03814</name>
</gene>
<dbReference type="AlphaFoldDB" id="Q2NSF7"/>
<dbReference type="CDD" id="cd00085">
    <property type="entry name" value="HNHc"/>
    <property type="match status" value="1"/>
</dbReference>
<dbReference type="RefSeq" id="WP_011411469.1">
    <property type="nucleotide sequence ID" value="NC_007712.1"/>
</dbReference>
<dbReference type="eggNOG" id="COG1403">
    <property type="taxonomic scope" value="Bacteria"/>
</dbReference>
<evidence type="ECO:0000313" key="4">
    <source>
        <dbReference type="Proteomes" id="UP000001932"/>
    </source>
</evidence>
<dbReference type="BioCyc" id="SGLO343509:SGP1_RS14890-MONOMER"/>
<feature type="domain" description="HNH nuclease" evidence="1">
    <location>
        <begin position="13"/>
        <end position="82"/>
    </location>
</feature>
<dbReference type="FunFam" id="1.10.30.50:FF:000010">
    <property type="entry name" value="HNH endonuclease"/>
    <property type="match status" value="1"/>
</dbReference>
<dbReference type="HOGENOM" id="CLU_108879_2_1_6"/>
<evidence type="ECO:0000313" key="3">
    <source>
        <dbReference type="EMBL" id="CRL45771.1"/>
    </source>
</evidence>
<sequence>MTEPRIYGSRWDKARRAFLARHPLCMMCQQQGKTVAATVVDHITPHKLKAALQSGNTVAIAQVQGLFWERRNWQPLCTLHHNATKQRMEKRGGGMGCDLQGMPLDGNQYWPR</sequence>
<reference evidence="3 5" key="2">
    <citation type="submission" date="2015-05" db="EMBL/GenBank/DDBJ databases">
        <authorList>
            <person name="Goodhead I."/>
        </authorList>
    </citation>
    <scope>NUCLEOTIDE SEQUENCE [LARGE SCALE GENOMIC DNA]</scope>
    <source>
        <strain evidence="3">B4</strain>
        <strain evidence="5">morsitans</strain>
    </source>
</reference>
<evidence type="ECO:0000259" key="1">
    <source>
        <dbReference type="SMART" id="SM00507"/>
    </source>
</evidence>
<dbReference type="Proteomes" id="UP000245838">
    <property type="component" value="Chromosome sggmmb4_Chromosome"/>
</dbReference>
<dbReference type="InterPro" id="IPR003615">
    <property type="entry name" value="HNH_nuc"/>
</dbReference>